<dbReference type="CDD" id="cd03708">
    <property type="entry name" value="GTPBP_III"/>
    <property type="match status" value="1"/>
</dbReference>
<keyword evidence="4" id="KW-0342">GTP-binding</keyword>
<dbReference type="Proteomes" id="UP000078541">
    <property type="component" value="Unassembled WGS sequence"/>
</dbReference>
<feature type="compositionally biased region" description="Basic and acidic residues" evidence="5">
    <location>
        <begin position="11"/>
        <end position="22"/>
    </location>
</feature>
<keyword evidence="3" id="KW-0547">Nucleotide-binding</keyword>
<accession>A0A195FGR5</accession>
<dbReference type="EMBL" id="KQ981625">
    <property type="protein sequence ID" value="KYN39189.1"/>
    <property type="molecule type" value="Genomic_DNA"/>
</dbReference>
<dbReference type="Pfam" id="PF00009">
    <property type="entry name" value="GTP_EFTU"/>
    <property type="match status" value="1"/>
</dbReference>
<feature type="domain" description="Tr-type G" evidence="6">
    <location>
        <begin position="162"/>
        <end position="370"/>
    </location>
</feature>
<comment type="similarity">
    <text evidence="2">Belongs to the TRAFAC class translation factor GTPase superfamily. Classic translation factor GTPase family. EF-Tu/EF-1A subfamily.</text>
</comment>
<evidence type="ECO:0000256" key="5">
    <source>
        <dbReference type="SAM" id="MobiDB-lite"/>
    </source>
</evidence>
<proteinExistence type="inferred from homology"/>
<dbReference type="InterPro" id="IPR050055">
    <property type="entry name" value="EF-Tu_GTPase"/>
</dbReference>
<sequence length="599" mass="66362">MESFLQLFDPQNDKDLRKRQWDSENEGNGLSDCDTSSADEDQEDRLPPEPEQGNIEYKLKLINPSSQRFEHLVTQMKWRLKEGHGEAIYQIGVEDNGRLAGLTKDEMKASLKTLKDMASRLGATIRVLRERVATSSAIAEVLVKKLRKDDREDQDSIIDLRLAVTGAQDAGKSTLLGVLTQGELDNGRGRARLNMLRHLHEIKTGRTSSISHEIIGFDSAGHVLNYAEMATAEEICEHASKVVTFIDLAGHRKYLRTTVLGLTGYSPHHVMLVVAPPLNEASQEHMALCLALKLPFFIVVNKIDLGFCDMSETLAQLENAMMTQGYPKQLVLFSNNDLSSWDYTSDVIPIFNVSCVTGEGLEELTIFIKNLSPYETNSIESDPESCLFQIDETFRVAGLTQPVLGGLLVKGAIAPGTRLLVGPLPDGEFSPVKVVSLHRNKAPCCLVRASQSASLTLAPPTNHSPPLPHLRPGMVLVSLRDRPHATLFFQYLTNYSEYFCHSGNKATVLIVYHATAIFPGFQTTVHVGNVRQTCVIEGIMDANDRGLQTNDTASVLFRFVSHPEYLHVGMRLLFREGRTKGIGKITQIFPVIGSQNSIK</sequence>
<dbReference type="SUPFAM" id="SSF50447">
    <property type="entry name" value="Translation proteins"/>
    <property type="match status" value="1"/>
</dbReference>
<evidence type="ECO:0000256" key="2">
    <source>
        <dbReference type="ARBA" id="ARBA00007249"/>
    </source>
</evidence>
<dbReference type="AlphaFoldDB" id="A0A195FGR5"/>
<dbReference type="CDD" id="cd03694">
    <property type="entry name" value="GTPBP_II"/>
    <property type="match status" value="1"/>
</dbReference>
<reference evidence="7 8" key="1">
    <citation type="submission" date="2016-03" db="EMBL/GenBank/DDBJ databases">
        <title>Trachymyrmex septentrionalis WGS genome.</title>
        <authorList>
            <person name="Nygaard S."/>
            <person name="Hu H."/>
            <person name="Boomsma J."/>
            <person name="Zhang G."/>
        </authorList>
    </citation>
    <scope>NUCLEOTIDE SEQUENCE [LARGE SCALE GENOMIC DNA]</scope>
    <source>
        <strain evidence="7">Tsep2-gDNA-1</strain>
        <tissue evidence="7">Whole body</tissue>
    </source>
</reference>
<dbReference type="GO" id="GO:0003746">
    <property type="term" value="F:translation elongation factor activity"/>
    <property type="evidence" value="ECO:0007669"/>
    <property type="project" value="TreeGrafter"/>
</dbReference>
<dbReference type="SUPFAM" id="SSF50465">
    <property type="entry name" value="EF-Tu/eEF-1alpha/eIF2-gamma C-terminal domain"/>
    <property type="match status" value="1"/>
</dbReference>
<name>A0A195FGR5_9HYME</name>
<gene>
    <name evidence="7" type="ORF">ALC56_06615</name>
</gene>
<dbReference type="STRING" id="34720.A0A195FGR5"/>
<protein>
    <submittedName>
        <fullName evidence="7">GTP-binding protein 2</fullName>
    </submittedName>
</protein>
<dbReference type="InterPro" id="IPR000795">
    <property type="entry name" value="T_Tr_GTP-bd_dom"/>
</dbReference>
<dbReference type="GO" id="GO:0003924">
    <property type="term" value="F:GTPase activity"/>
    <property type="evidence" value="ECO:0007669"/>
    <property type="project" value="InterPro"/>
</dbReference>
<dbReference type="GO" id="GO:0005525">
    <property type="term" value="F:GTP binding"/>
    <property type="evidence" value="ECO:0007669"/>
    <property type="project" value="UniProtKB-KW"/>
</dbReference>
<feature type="region of interest" description="Disordered" evidence="5">
    <location>
        <begin position="1"/>
        <end position="52"/>
    </location>
</feature>
<dbReference type="InterPro" id="IPR009001">
    <property type="entry name" value="Transl_elong_EF1A/Init_IF2_C"/>
</dbReference>
<keyword evidence="8" id="KW-1185">Reference proteome</keyword>
<dbReference type="InterPro" id="IPR027417">
    <property type="entry name" value="P-loop_NTPase"/>
</dbReference>
<dbReference type="Gene3D" id="2.40.30.10">
    <property type="entry name" value="Translation factors"/>
    <property type="match status" value="1"/>
</dbReference>
<dbReference type="SUPFAM" id="SSF52540">
    <property type="entry name" value="P-loop containing nucleoside triphosphate hydrolases"/>
    <property type="match status" value="1"/>
</dbReference>
<evidence type="ECO:0000259" key="6">
    <source>
        <dbReference type="Pfam" id="PF00009"/>
    </source>
</evidence>
<evidence type="ECO:0000313" key="8">
    <source>
        <dbReference type="Proteomes" id="UP000078541"/>
    </source>
</evidence>
<dbReference type="Gene3D" id="3.40.50.300">
    <property type="entry name" value="P-loop containing nucleotide triphosphate hydrolases"/>
    <property type="match status" value="1"/>
</dbReference>
<comment type="subcellular location">
    <subcellularLocation>
        <location evidence="1">Cytoplasm</location>
    </subcellularLocation>
</comment>
<evidence type="ECO:0000256" key="4">
    <source>
        <dbReference type="ARBA" id="ARBA00023134"/>
    </source>
</evidence>
<evidence type="ECO:0000256" key="1">
    <source>
        <dbReference type="ARBA" id="ARBA00004496"/>
    </source>
</evidence>
<dbReference type="InterPro" id="IPR009000">
    <property type="entry name" value="Transl_B-barrel_sf"/>
</dbReference>
<dbReference type="GO" id="GO:0005737">
    <property type="term" value="C:cytoplasm"/>
    <property type="evidence" value="ECO:0007669"/>
    <property type="project" value="UniProtKB-SubCell"/>
</dbReference>
<evidence type="ECO:0000256" key="3">
    <source>
        <dbReference type="ARBA" id="ARBA00022741"/>
    </source>
</evidence>
<dbReference type="PANTHER" id="PTHR43721">
    <property type="entry name" value="ELONGATION FACTOR TU-RELATED"/>
    <property type="match status" value="1"/>
</dbReference>
<organism evidence="7 8">
    <name type="scientific">Trachymyrmex septentrionalis</name>
    <dbReference type="NCBI Taxonomy" id="34720"/>
    <lineage>
        <taxon>Eukaryota</taxon>
        <taxon>Metazoa</taxon>
        <taxon>Ecdysozoa</taxon>
        <taxon>Arthropoda</taxon>
        <taxon>Hexapoda</taxon>
        <taxon>Insecta</taxon>
        <taxon>Pterygota</taxon>
        <taxon>Neoptera</taxon>
        <taxon>Endopterygota</taxon>
        <taxon>Hymenoptera</taxon>
        <taxon>Apocrita</taxon>
        <taxon>Aculeata</taxon>
        <taxon>Formicoidea</taxon>
        <taxon>Formicidae</taxon>
        <taxon>Myrmicinae</taxon>
        <taxon>Trachymyrmex</taxon>
    </lineage>
</organism>
<evidence type="ECO:0000313" key="7">
    <source>
        <dbReference type="EMBL" id="KYN39189.1"/>
    </source>
</evidence>
<dbReference type="PANTHER" id="PTHR43721:SF3">
    <property type="entry name" value="GTP-BINDING PROTEIN 2"/>
    <property type="match status" value="1"/>
</dbReference>